<evidence type="ECO:0000313" key="1">
    <source>
        <dbReference type="EnsemblMetazoa" id="AATE009840-PA.1"/>
    </source>
</evidence>
<accession>A0A182J1Z8</accession>
<dbReference type="EnsemblMetazoa" id="AATE009840-RA">
    <property type="protein sequence ID" value="AATE009840-PA.1"/>
    <property type="gene ID" value="AATE009840"/>
</dbReference>
<sequence>MCCRKKCAFRCVIWLLVSITLCANDALALELVTKGQGVPKMCLNGAFNRDGQCVCNPGYSEFNGNCFLQSTTGTMSPTACPEGTVLWKGFCHYKTLPPMPNIVPAQQKLVAVPPLRITIPIPELIDPLDPKHVEEDTEGGYNEPEVIVPPVQGHNLKLSFERVVNNQNIINNATTVHTHNVNNVMVHFSRKTPNGGVRTVVIRNNETTVYDESEHHPKMGQVGGLPSHGQQNATETECDDEPATTEAPNRELPCCTVVSPRVCQRQEDEWVCFHRKQYVCSTVCTSKVMYLRPRKPSYRKPWLVMPPRPNPFAPFRRCRWGQCPRLDCSGCMDDRAPCHPMCYTYDCMADNSCTFINRDLRCPDPSNDLCLLLEQKTIDLLKPTEADAQ</sequence>
<name>A0A182J1Z8_ANOAO</name>
<reference evidence="1" key="1">
    <citation type="submission" date="2022-08" db="UniProtKB">
        <authorList>
            <consortium name="EnsemblMetazoa"/>
        </authorList>
    </citation>
    <scope>IDENTIFICATION</scope>
    <source>
        <strain evidence="1">EBRO</strain>
    </source>
</reference>
<organism evidence="1">
    <name type="scientific">Anopheles atroparvus</name>
    <name type="common">European mosquito</name>
    <dbReference type="NCBI Taxonomy" id="41427"/>
    <lineage>
        <taxon>Eukaryota</taxon>
        <taxon>Metazoa</taxon>
        <taxon>Ecdysozoa</taxon>
        <taxon>Arthropoda</taxon>
        <taxon>Hexapoda</taxon>
        <taxon>Insecta</taxon>
        <taxon>Pterygota</taxon>
        <taxon>Neoptera</taxon>
        <taxon>Endopterygota</taxon>
        <taxon>Diptera</taxon>
        <taxon>Nematocera</taxon>
        <taxon>Culicoidea</taxon>
        <taxon>Culicidae</taxon>
        <taxon>Anophelinae</taxon>
        <taxon>Anopheles</taxon>
    </lineage>
</organism>
<protein>
    <submittedName>
        <fullName evidence="1">Uncharacterized protein</fullName>
    </submittedName>
</protein>
<dbReference type="AlphaFoldDB" id="A0A182J1Z8"/>
<dbReference type="STRING" id="41427.A0A182J1Z8"/>
<dbReference type="VEuPathDB" id="VectorBase:AATE009840"/>
<proteinExistence type="predicted"/>